<dbReference type="STRING" id="1236989.JCM15548_11057"/>
<protein>
    <submittedName>
        <fullName evidence="1">Uncharacterized protein</fullName>
    </submittedName>
</protein>
<accession>A0A0E9LTM1</accession>
<dbReference type="AlphaFoldDB" id="A0A0E9LTM1"/>
<comment type="caution">
    <text evidence="1">The sequence shown here is derived from an EMBL/GenBank/DDBJ whole genome shotgun (WGS) entry which is preliminary data.</text>
</comment>
<keyword evidence="2" id="KW-1185">Reference proteome</keyword>
<evidence type="ECO:0000313" key="1">
    <source>
        <dbReference type="EMBL" id="GAO28917.1"/>
    </source>
</evidence>
<organism evidence="1 2">
    <name type="scientific">Geofilum rubicundum JCM 15548</name>
    <dbReference type="NCBI Taxonomy" id="1236989"/>
    <lineage>
        <taxon>Bacteria</taxon>
        <taxon>Pseudomonadati</taxon>
        <taxon>Bacteroidota</taxon>
        <taxon>Bacteroidia</taxon>
        <taxon>Marinilabiliales</taxon>
        <taxon>Marinilabiliaceae</taxon>
        <taxon>Geofilum</taxon>
    </lineage>
</organism>
<dbReference type="EMBL" id="BAZW01000005">
    <property type="protein sequence ID" value="GAO28917.1"/>
    <property type="molecule type" value="Genomic_DNA"/>
</dbReference>
<proteinExistence type="predicted"/>
<dbReference type="Proteomes" id="UP000032900">
    <property type="component" value="Unassembled WGS sequence"/>
</dbReference>
<sequence length="471" mass="51854">MIMKRILLAFVWILISLPMLAQLKSVPLVPESFARVYSGPVVTNANGLRMNTVGRRNGNTLLLKDGFNVVGQDVYIKWFLKSNSYIRGSFSLLPITAQPSTFNSGQLDAYPKNEWLYTRIVVNADYSFAFVTARNNYDNQGGSPVDGTTVSGTVPEESRHALTNSSLKIDIADTYDTGAYMDIAELLIPEDTEWQYREADIWDFEVGIPAPISFTGTGTCQITSTDVFGGSGALEVVANDGDVMQFDIPAEVDFMTFRVKISHGTTKMAQLKLDGIFQNYLSIYTNGSTSYAEEWCEVALPISGDGTPTQFSLEFALGHTSQLVLMDDVRFYSKDIPKSQLNLDNGDIQEKSPVGTHVGDFFGTESEGRDLSILTHGLESPDKDFFTMDGSALKTAEVLNSDEHNNFSLDVVAEVSGVLPLLYHSFDINVLPEFAGGDGSSLSPYQIANPRHLNNVRNYLALPIKACILNW</sequence>
<evidence type="ECO:0000313" key="2">
    <source>
        <dbReference type="Proteomes" id="UP000032900"/>
    </source>
</evidence>
<name>A0A0E9LTM1_9BACT</name>
<gene>
    <name evidence="1" type="ORF">JCM15548_11057</name>
</gene>
<reference evidence="1 2" key="1">
    <citation type="journal article" date="2015" name="Microbes Environ.">
        <title>Distribution and evolution of nitrogen fixation genes in the phylum bacteroidetes.</title>
        <authorList>
            <person name="Inoue J."/>
            <person name="Oshima K."/>
            <person name="Suda W."/>
            <person name="Sakamoto M."/>
            <person name="Iino T."/>
            <person name="Noda S."/>
            <person name="Hongoh Y."/>
            <person name="Hattori M."/>
            <person name="Ohkuma M."/>
        </authorList>
    </citation>
    <scope>NUCLEOTIDE SEQUENCE [LARGE SCALE GENOMIC DNA]</scope>
    <source>
        <strain evidence="1">JCM 15548</strain>
    </source>
</reference>